<dbReference type="EMBL" id="BBMN01000020">
    <property type="protein sequence ID" value="GAL07899.1"/>
    <property type="molecule type" value="Genomic_DNA"/>
</dbReference>
<dbReference type="STRING" id="754436.JCM19237_279"/>
<dbReference type="Proteomes" id="UP000029227">
    <property type="component" value="Unassembled WGS sequence"/>
</dbReference>
<comment type="caution">
    <text evidence="2">The sequence shown here is derived from an EMBL/GenBank/DDBJ whole genome shotgun (WGS) entry which is preliminary data.</text>
</comment>
<name>A0A090R1B6_9GAMM</name>
<gene>
    <name evidence="2" type="ORF">JCM19237_279</name>
</gene>
<proteinExistence type="predicted"/>
<organism evidence="2 3">
    <name type="scientific">Photobacterium aphoticum</name>
    <dbReference type="NCBI Taxonomy" id="754436"/>
    <lineage>
        <taxon>Bacteria</taxon>
        <taxon>Pseudomonadati</taxon>
        <taxon>Pseudomonadota</taxon>
        <taxon>Gammaproteobacteria</taxon>
        <taxon>Vibrionales</taxon>
        <taxon>Vibrionaceae</taxon>
        <taxon>Photobacterium</taxon>
    </lineage>
</organism>
<evidence type="ECO:0000313" key="2">
    <source>
        <dbReference type="EMBL" id="GAL07899.1"/>
    </source>
</evidence>
<reference evidence="2 3" key="1">
    <citation type="journal article" date="2014" name="Genome Announc.">
        <title>Draft Genome Sequences of Two Vibrionaceae Species, Vibrio ponticus C121 and Photobacterium aphoticum C119, Isolated as Coral Reef Microbiota.</title>
        <authorList>
            <person name="Al-saari N."/>
            <person name="Meirelles P.M."/>
            <person name="Mino S."/>
            <person name="Suda W."/>
            <person name="Oshima K."/>
            <person name="Hattori M."/>
            <person name="Ohkuma M."/>
            <person name="Thompson F.L."/>
            <person name="Gomez-Gil B."/>
            <person name="Sawabe T."/>
            <person name="Sawabe T."/>
        </authorList>
    </citation>
    <scope>NUCLEOTIDE SEQUENCE [LARGE SCALE GENOMIC DNA]</scope>
    <source>
        <strain evidence="2 3">JCM 19237</strain>
    </source>
</reference>
<protein>
    <submittedName>
        <fullName evidence="2">Uncharacterized protein</fullName>
    </submittedName>
</protein>
<sequence>MAVKVDYELHQAELTRLVELDPSLTVRQYCEQSGLVYASARRYLKSPRAGKTETAKKAKVVREKREKRGRSTARDWPAIYLDYLTSCQSHPALSINEFATDRGIPPASARKNFNELKKEGVHAELQQQVSDALALLKDKAGSGYQRKERARAQAAASVHMPGDKRDWPALYDAFLDGQVENPVLSMSIFANANGLPASVVRRNFAEQRKSGAHCEREDRARQAIEAYRANAAAEKVRAKALTGRQKRPRGHERALSTAAPIAAHNGSEQDQGSTDRSLGSAHALYNGRDSVGDSYKATTYLLSMVAMPSYRDWIPTSSKWPPN</sequence>
<dbReference type="AlphaFoldDB" id="A0A090R1B6"/>
<evidence type="ECO:0000256" key="1">
    <source>
        <dbReference type="SAM" id="MobiDB-lite"/>
    </source>
</evidence>
<evidence type="ECO:0000313" key="3">
    <source>
        <dbReference type="Proteomes" id="UP000029227"/>
    </source>
</evidence>
<feature type="compositionally biased region" description="Polar residues" evidence="1">
    <location>
        <begin position="266"/>
        <end position="277"/>
    </location>
</feature>
<accession>A0A090R1B6</accession>
<feature type="region of interest" description="Disordered" evidence="1">
    <location>
        <begin position="239"/>
        <end position="280"/>
    </location>
</feature>